<dbReference type="SUPFAM" id="SSF159709">
    <property type="entry name" value="PhnH-like"/>
    <property type="match status" value="1"/>
</dbReference>
<keyword evidence="1" id="KW-0456">Lyase</keyword>
<dbReference type="InterPro" id="IPR038058">
    <property type="entry name" value="PhnH-like_sp"/>
</dbReference>
<protein>
    <submittedName>
        <fullName evidence="1">Phosphonate C-P lyase system protein PhnH</fullName>
    </submittedName>
</protein>
<organism evidence="1 2">
    <name type="scientific">Paeniroseomonas aquatica</name>
    <dbReference type="NCBI Taxonomy" id="373043"/>
    <lineage>
        <taxon>Bacteria</taxon>
        <taxon>Pseudomonadati</taxon>
        <taxon>Pseudomonadota</taxon>
        <taxon>Alphaproteobacteria</taxon>
        <taxon>Acetobacterales</taxon>
        <taxon>Acetobacteraceae</taxon>
        <taxon>Paeniroseomonas</taxon>
    </lineage>
</organism>
<proteinExistence type="predicted"/>
<dbReference type="Gene3D" id="3.40.50.11310">
    <property type="entry name" value="Bacterial phosphonate metabolism protein PhnH"/>
    <property type="match status" value="1"/>
</dbReference>
<evidence type="ECO:0000313" key="2">
    <source>
        <dbReference type="Proteomes" id="UP001529369"/>
    </source>
</evidence>
<keyword evidence="2" id="KW-1185">Reference proteome</keyword>
<dbReference type="InterPro" id="IPR008772">
    <property type="entry name" value="Phosphonate_metab_PhnH"/>
</dbReference>
<gene>
    <name evidence="1" type="primary">phnH</name>
    <name evidence="1" type="ORF">QWZ14_14080</name>
</gene>
<name>A0ABT8A714_9PROT</name>
<evidence type="ECO:0000313" key="1">
    <source>
        <dbReference type="EMBL" id="MDN3565491.1"/>
    </source>
</evidence>
<dbReference type="EMBL" id="JAUFPN010000147">
    <property type="protein sequence ID" value="MDN3565491.1"/>
    <property type="molecule type" value="Genomic_DNA"/>
</dbReference>
<dbReference type="Proteomes" id="UP001529369">
    <property type="component" value="Unassembled WGS sequence"/>
</dbReference>
<dbReference type="NCBIfam" id="TIGR03292">
    <property type="entry name" value="PhnH_redo"/>
    <property type="match status" value="1"/>
</dbReference>
<dbReference type="Pfam" id="PF05845">
    <property type="entry name" value="PhnH"/>
    <property type="match status" value="1"/>
</dbReference>
<dbReference type="GO" id="GO:0016829">
    <property type="term" value="F:lyase activity"/>
    <property type="evidence" value="ECO:0007669"/>
    <property type="project" value="UniProtKB-KW"/>
</dbReference>
<reference evidence="2" key="1">
    <citation type="journal article" date="2019" name="Int. J. Syst. Evol. Microbiol.">
        <title>The Global Catalogue of Microorganisms (GCM) 10K type strain sequencing project: providing services to taxonomists for standard genome sequencing and annotation.</title>
        <authorList>
            <consortium name="The Broad Institute Genomics Platform"/>
            <consortium name="The Broad Institute Genome Sequencing Center for Infectious Disease"/>
            <person name="Wu L."/>
            <person name="Ma J."/>
        </authorList>
    </citation>
    <scope>NUCLEOTIDE SEQUENCE [LARGE SCALE GENOMIC DNA]</scope>
    <source>
        <strain evidence="2">CECT 7131</strain>
    </source>
</reference>
<dbReference type="RefSeq" id="WP_290317324.1">
    <property type="nucleotide sequence ID" value="NZ_JAUFPN010000147.1"/>
</dbReference>
<dbReference type="PIRSF" id="PIRSF020680">
    <property type="entry name" value="PhnH"/>
    <property type="match status" value="1"/>
</dbReference>
<accession>A0ABT8A714</accession>
<sequence>MTAADPSPGLTPGFAAPVPAAQSCFRALLEAMSRPGLIQTLTALPEAPAPLAPAAAAAILTLADADTPVWTDAGPAAEAWLRFHAGCPLVADPAAASFLLATASPPDLALPDAGTEEEPHRSATLVLQVAALEAGAGWTLSGPGIETTHRLHAAGLPAGFAAAWAANAARFPRGVDLVLCAGDSLAALPRTTRLEETR</sequence>
<comment type="caution">
    <text evidence="1">The sequence shown here is derived from an EMBL/GenBank/DDBJ whole genome shotgun (WGS) entry which is preliminary data.</text>
</comment>